<organism evidence="1 2">
    <name type="scientific">Helianthus annuus</name>
    <name type="common">Common sunflower</name>
    <dbReference type="NCBI Taxonomy" id="4232"/>
    <lineage>
        <taxon>Eukaryota</taxon>
        <taxon>Viridiplantae</taxon>
        <taxon>Streptophyta</taxon>
        <taxon>Embryophyta</taxon>
        <taxon>Tracheophyta</taxon>
        <taxon>Spermatophyta</taxon>
        <taxon>Magnoliopsida</taxon>
        <taxon>eudicotyledons</taxon>
        <taxon>Gunneridae</taxon>
        <taxon>Pentapetalae</taxon>
        <taxon>asterids</taxon>
        <taxon>campanulids</taxon>
        <taxon>Asterales</taxon>
        <taxon>Asteraceae</taxon>
        <taxon>Asteroideae</taxon>
        <taxon>Heliantheae alliance</taxon>
        <taxon>Heliantheae</taxon>
        <taxon>Helianthus</taxon>
    </lineage>
</organism>
<sequence>MDFKHPPLNSPFIQMTKTCYFLSSSTLSKPYLDFKIQTTFFLFHGSLSRGFWLSVLLVSRVSESTFQQSWLGFRPNSAHTGKSGAKDFMFGCLNFVFVSGMRPSLCSFTHFRRVLPPETFPLAGNFSSPPYDILNTILQVER</sequence>
<name>A0A251VC36_HELAN</name>
<dbReference type="InParanoid" id="A0A251VC36"/>
<reference evidence="2" key="1">
    <citation type="journal article" date="2017" name="Nature">
        <title>The sunflower genome provides insights into oil metabolism, flowering and Asterid evolution.</title>
        <authorList>
            <person name="Badouin H."/>
            <person name="Gouzy J."/>
            <person name="Grassa C.J."/>
            <person name="Murat F."/>
            <person name="Staton S.E."/>
            <person name="Cottret L."/>
            <person name="Lelandais-Briere C."/>
            <person name="Owens G.L."/>
            <person name="Carrere S."/>
            <person name="Mayjonade B."/>
            <person name="Legrand L."/>
            <person name="Gill N."/>
            <person name="Kane N.C."/>
            <person name="Bowers J.E."/>
            <person name="Hubner S."/>
            <person name="Bellec A."/>
            <person name="Berard A."/>
            <person name="Berges H."/>
            <person name="Blanchet N."/>
            <person name="Boniface M.C."/>
            <person name="Brunel D."/>
            <person name="Catrice O."/>
            <person name="Chaidir N."/>
            <person name="Claudel C."/>
            <person name="Donnadieu C."/>
            <person name="Faraut T."/>
            <person name="Fievet G."/>
            <person name="Helmstetter N."/>
            <person name="King M."/>
            <person name="Knapp S.J."/>
            <person name="Lai Z."/>
            <person name="Le Paslier M.C."/>
            <person name="Lippi Y."/>
            <person name="Lorenzon L."/>
            <person name="Mandel J.R."/>
            <person name="Marage G."/>
            <person name="Marchand G."/>
            <person name="Marquand E."/>
            <person name="Bret-Mestries E."/>
            <person name="Morien E."/>
            <person name="Nambeesan S."/>
            <person name="Nguyen T."/>
            <person name="Pegot-Espagnet P."/>
            <person name="Pouilly N."/>
            <person name="Raftis F."/>
            <person name="Sallet E."/>
            <person name="Schiex T."/>
            <person name="Thomas J."/>
            <person name="Vandecasteele C."/>
            <person name="Vares D."/>
            <person name="Vear F."/>
            <person name="Vautrin S."/>
            <person name="Crespi M."/>
            <person name="Mangin B."/>
            <person name="Burke J.M."/>
            <person name="Salse J."/>
            <person name="Munos S."/>
            <person name="Vincourt P."/>
            <person name="Rieseberg L.H."/>
            <person name="Langlade N.B."/>
        </authorList>
    </citation>
    <scope>NUCLEOTIDE SEQUENCE [LARGE SCALE GENOMIC DNA]</scope>
    <source>
        <strain evidence="2">cv. SF193</strain>
    </source>
</reference>
<keyword evidence="2" id="KW-1185">Reference proteome</keyword>
<dbReference type="EMBL" id="CM007892">
    <property type="protein sequence ID" value="OTG32783.1"/>
    <property type="molecule type" value="Genomic_DNA"/>
</dbReference>
<dbReference type="AlphaFoldDB" id="A0A251VC36"/>
<dbReference type="Proteomes" id="UP000215914">
    <property type="component" value="Chromosome 3"/>
</dbReference>
<evidence type="ECO:0000313" key="2">
    <source>
        <dbReference type="Proteomes" id="UP000215914"/>
    </source>
</evidence>
<gene>
    <name evidence="1" type="ORF">HannXRQ_Chr03g0090431</name>
</gene>
<evidence type="ECO:0000313" key="1">
    <source>
        <dbReference type="EMBL" id="OTG32783.1"/>
    </source>
</evidence>
<accession>A0A251VC36</accession>
<proteinExistence type="predicted"/>
<protein>
    <submittedName>
        <fullName evidence="1">Uncharacterized protein</fullName>
    </submittedName>
</protein>